<name>A0A7C4GJA6_9BACT</name>
<dbReference type="EMBL" id="DSZY01000044">
    <property type="protein sequence ID" value="HGU41271.1"/>
    <property type="molecule type" value="Genomic_DNA"/>
</dbReference>
<proteinExistence type="predicted"/>
<dbReference type="InterPro" id="IPR053959">
    <property type="entry name" value="YvlB/LiaX_N"/>
</dbReference>
<reference evidence="2" key="1">
    <citation type="journal article" date="2020" name="mSystems">
        <title>Genome- and Community-Level Interaction Insights into Carbon Utilization and Element Cycling Functions of Hydrothermarchaeota in Hydrothermal Sediment.</title>
        <authorList>
            <person name="Zhou Z."/>
            <person name="Liu Y."/>
            <person name="Xu W."/>
            <person name="Pan J."/>
            <person name="Luo Z.H."/>
            <person name="Li M."/>
        </authorList>
    </citation>
    <scope>NUCLEOTIDE SEQUENCE [LARGE SCALE GENOMIC DNA]</scope>
    <source>
        <strain evidence="2">SpSt-609</strain>
    </source>
</reference>
<gene>
    <name evidence="2" type="ORF">ENT77_08820</name>
</gene>
<comment type="caution">
    <text evidence="2">The sequence shown here is derived from an EMBL/GenBank/DDBJ whole genome shotgun (WGS) entry which is preliminary data.</text>
</comment>
<organism evidence="2">
    <name type="scientific">Fervidobacterium thailandense</name>
    <dbReference type="NCBI Taxonomy" id="1008305"/>
    <lineage>
        <taxon>Bacteria</taxon>
        <taxon>Thermotogati</taxon>
        <taxon>Thermotogota</taxon>
        <taxon>Thermotogae</taxon>
        <taxon>Thermotogales</taxon>
        <taxon>Fervidobacteriaceae</taxon>
        <taxon>Fervidobacterium</taxon>
    </lineage>
</organism>
<dbReference type="AlphaFoldDB" id="A0A7C4GJA6"/>
<evidence type="ECO:0000259" key="1">
    <source>
        <dbReference type="Pfam" id="PF22746"/>
    </source>
</evidence>
<protein>
    <recommendedName>
        <fullName evidence="1">YvlB/LiaX N-terminal domain-containing protein</fullName>
    </recommendedName>
</protein>
<dbReference type="Pfam" id="PF22746">
    <property type="entry name" value="SHOCT-like_DUF2089-C"/>
    <property type="match status" value="1"/>
</dbReference>
<sequence length="331" mass="36578">MELRKILEAVENGELSPEDGEKLINALFESSKEDFGQSKVKELYNEVFVVKPGEIIRETVSARNSKLTIEGEILGDLDVVNCYVELSGTVHGNLNAATSKISWRGGRVLGDARLVMCQESGNGYVFGKKNGVAVDLPFIKGVIEEDYHDDSVTKEEMVLNGDFETEEIKDVKLIRVVGNVRAEKLHCEKLIVSGKLHSQSVSCEHLEIQSNASLSTQKLWVEELKNDGKLDVKKCTAEIFENNGDVSCETLVCERLGNNGMCRLQSATTEELENNGSLTCDVLTTELLLNRGNAKIRILTAESVENYGKLIAELASYETYNGIAVEQHSEE</sequence>
<feature type="domain" description="YvlB/LiaX N-terminal" evidence="1">
    <location>
        <begin position="2"/>
        <end position="27"/>
    </location>
</feature>
<accession>A0A7C4GJA6</accession>
<evidence type="ECO:0000313" key="2">
    <source>
        <dbReference type="EMBL" id="HGU41271.1"/>
    </source>
</evidence>